<dbReference type="Gene3D" id="1.10.287.950">
    <property type="entry name" value="Methyl-accepting chemotaxis protein"/>
    <property type="match status" value="1"/>
</dbReference>
<evidence type="ECO:0000259" key="5">
    <source>
        <dbReference type="PROSITE" id="PS50111"/>
    </source>
</evidence>
<keyword evidence="8" id="KW-1185">Reference proteome</keyword>
<dbReference type="SMART" id="SM00304">
    <property type="entry name" value="HAMP"/>
    <property type="match status" value="1"/>
</dbReference>
<dbReference type="InterPro" id="IPR033462">
    <property type="entry name" value="Cache_3-Cache_2"/>
</dbReference>
<dbReference type="CDD" id="cd12912">
    <property type="entry name" value="PDC2_MCP_like"/>
    <property type="match status" value="1"/>
</dbReference>
<evidence type="ECO:0000256" key="2">
    <source>
        <dbReference type="ARBA" id="ARBA00029447"/>
    </source>
</evidence>
<dbReference type="Proteomes" id="UP001600941">
    <property type="component" value="Unassembled WGS sequence"/>
</dbReference>
<comment type="similarity">
    <text evidence="2">Belongs to the methyl-accepting chemotaxis (MCP) protein family.</text>
</comment>
<dbReference type="CDD" id="cd06225">
    <property type="entry name" value="HAMP"/>
    <property type="match status" value="1"/>
</dbReference>
<sequence>MSKILNRERKKSISTRITGSLLIVLVPSLVILIVISCIMAASTISDLNDDLLEVQTDYAVSIVDDFFSSKVTAVSMFEESDDLQSYFKAVHRAEDIDSYKEKDVVLKELSGALERMVGEMVLQVWIADEKTDSYLLADGNVVDANLADVVWHQPVLEGKKTVVSEPYLDPATGESIVSVVSPVFSEDNTDVLGFFGFDLYVSSLSKLLSEIKVGEHGYLEVLSNSSDYIYSDDSTAMGKNVRELDITNEYKEKVEDNYSGVFNFDYRDTAYTSMFKNCETTGWLAIATLPLSEVNATRNHLIAVLAVLSVVVLGLLIAIVMVITRRIMKPLAEISSGMQEFSRGNLEVNIKEYGNDEIGRLGASIRSSVSTLKEMIHDISHILSEISKGNLDLTVKDNYIGDFRFIREALEQIIESLNLTLGQINVSAEQVSCGSEQVSEGAQSLAQGASEQAGAVEELAESIGEISGQVAANADSAADANSRVAEVGREAARSDSRMQEMLAAMQELRESSREIGNIVKTIEDIAFQTNILALNAAVEAARAGESGRGFAVVAGEVRNLATKSAEASRNTTALIESSLRAVENGAALAEETAKTLRRVTEGVSGVAETINRISEASDEQARSAEQVAQGIEQISSVVQVNSGTAEESAAASEELSAQAQLLKELIGKFRLKNR</sequence>
<accession>A0ABQ0BP35</accession>
<dbReference type="EMBL" id="BAABZQ010000001">
    <property type="protein sequence ID" value="GAA6498271.1"/>
    <property type="molecule type" value="Genomic_DNA"/>
</dbReference>
<feature type="domain" description="Methyl-accepting transducer" evidence="5">
    <location>
        <begin position="427"/>
        <end position="656"/>
    </location>
</feature>
<evidence type="ECO:0000313" key="7">
    <source>
        <dbReference type="EMBL" id="GAA6498271.1"/>
    </source>
</evidence>
<keyword evidence="3" id="KW-0807">Transducer</keyword>
<dbReference type="PANTHER" id="PTHR43531">
    <property type="entry name" value="PROTEIN ICFG"/>
    <property type="match status" value="1"/>
</dbReference>
<feature type="transmembrane region" description="Helical" evidence="4">
    <location>
        <begin position="301"/>
        <end position="323"/>
    </location>
</feature>
<evidence type="ECO:0000256" key="4">
    <source>
        <dbReference type="SAM" id="Phobius"/>
    </source>
</evidence>
<keyword evidence="1" id="KW-0145">Chemotaxis</keyword>
<dbReference type="PROSITE" id="PS50885">
    <property type="entry name" value="HAMP"/>
    <property type="match status" value="1"/>
</dbReference>
<dbReference type="SUPFAM" id="SSF103190">
    <property type="entry name" value="Sensory domain-like"/>
    <property type="match status" value="1"/>
</dbReference>
<dbReference type="InterPro" id="IPR003660">
    <property type="entry name" value="HAMP_dom"/>
</dbReference>
<organism evidence="7 8">
    <name type="scientific">Blautia parvula</name>
    <dbReference type="NCBI Taxonomy" id="2877527"/>
    <lineage>
        <taxon>Bacteria</taxon>
        <taxon>Bacillati</taxon>
        <taxon>Bacillota</taxon>
        <taxon>Clostridia</taxon>
        <taxon>Lachnospirales</taxon>
        <taxon>Lachnospiraceae</taxon>
        <taxon>Blautia</taxon>
    </lineage>
</organism>
<keyword evidence="4" id="KW-1133">Transmembrane helix</keyword>
<dbReference type="CDD" id="cd11386">
    <property type="entry name" value="MCP_signal"/>
    <property type="match status" value="1"/>
</dbReference>
<protein>
    <recommendedName>
        <fullName evidence="9">Methyl-accepting chemotaxis protein</fullName>
    </recommendedName>
</protein>
<feature type="transmembrane region" description="Helical" evidence="4">
    <location>
        <begin position="21"/>
        <end position="41"/>
    </location>
</feature>
<keyword evidence="4" id="KW-0472">Membrane</keyword>
<evidence type="ECO:0008006" key="9">
    <source>
        <dbReference type="Google" id="ProtNLM"/>
    </source>
</evidence>
<dbReference type="Gene3D" id="6.10.340.10">
    <property type="match status" value="1"/>
</dbReference>
<dbReference type="Pfam" id="PF17201">
    <property type="entry name" value="Cache_3-Cache_2"/>
    <property type="match status" value="1"/>
</dbReference>
<evidence type="ECO:0000313" key="8">
    <source>
        <dbReference type="Proteomes" id="UP001600941"/>
    </source>
</evidence>
<reference evidence="7 8" key="1">
    <citation type="submission" date="2024-04" db="EMBL/GenBank/DDBJ databases">
        <title>Defined microbial consortia suppress multidrug-resistant proinflammatory Enterobacteriaceae via ecological control.</title>
        <authorList>
            <person name="Furuichi M."/>
            <person name="Kawaguchi T."/>
            <person name="Pust M."/>
            <person name="Yasuma K."/>
            <person name="Plichta D."/>
            <person name="Hasegawa N."/>
            <person name="Ohya T."/>
            <person name="Bhattarai S."/>
            <person name="Sasajima S."/>
            <person name="Aoto Y."/>
            <person name="Tuganbaev T."/>
            <person name="Yaginuma M."/>
            <person name="Ueda M."/>
            <person name="Okahashi N."/>
            <person name="Amafuji K."/>
            <person name="Kiridooshi Y."/>
            <person name="Sugita K."/>
            <person name="Strazar M."/>
            <person name="Skelly A."/>
            <person name="Suda W."/>
            <person name="Hattori M."/>
            <person name="Nakamoto N."/>
            <person name="Caballero S."/>
            <person name="Norman J."/>
            <person name="Olle B."/>
            <person name="Tanoue T."/>
            <person name="Arita M."/>
            <person name="Bucci V."/>
            <person name="Atarashi K."/>
            <person name="Xavier R."/>
            <person name="Honda K."/>
        </authorList>
    </citation>
    <scope>NUCLEOTIDE SEQUENCE [LARGE SCALE GENOMIC DNA]</scope>
    <source>
        <strain evidence="8">k34-0107-D12</strain>
    </source>
</reference>
<proteinExistence type="inferred from homology"/>
<dbReference type="CDD" id="cd18773">
    <property type="entry name" value="PDC1_HK_sensor"/>
    <property type="match status" value="1"/>
</dbReference>
<dbReference type="SMART" id="SM00283">
    <property type="entry name" value="MA"/>
    <property type="match status" value="1"/>
</dbReference>
<feature type="domain" description="HAMP" evidence="6">
    <location>
        <begin position="325"/>
        <end position="377"/>
    </location>
</feature>
<dbReference type="RefSeq" id="WP_256282806.1">
    <property type="nucleotide sequence ID" value="NZ_BAABZQ010000001.1"/>
</dbReference>
<dbReference type="InterPro" id="IPR029151">
    <property type="entry name" value="Sensor-like_sf"/>
</dbReference>
<keyword evidence="4" id="KW-0812">Transmembrane</keyword>
<evidence type="ECO:0000256" key="1">
    <source>
        <dbReference type="ARBA" id="ARBA00022500"/>
    </source>
</evidence>
<evidence type="ECO:0000256" key="3">
    <source>
        <dbReference type="PROSITE-ProRule" id="PRU00284"/>
    </source>
</evidence>
<dbReference type="Pfam" id="PF00672">
    <property type="entry name" value="HAMP"/>
    <property type="match status" value="1"/>
</dbReference>
<dbReference type="PANTHER" id="PTHR43531:SF11">
    <property type="entry name" value="METHYL-ACCEPTING CHEMOTAXIS PROTEIN 3"/>
    <property type="match status" value="1"/>
</dbReference>
<dbReference type="Gene3D" id="3.30.450.20">
    <property type="entry name" value="PAS domain"/>
    <property type="match status" value="1"/>
</dbReference>
<comment type="caution">
    <text evidence="7">The sequence shown here is derived from an EMBL/GenBank/DDBJ whole genome shotgun (WGS) entry which is preliminary data.</text>
</comment>
<dbReference type="Pfam" id="PF00015">
    <property type="entry name" value="MCPsignal"/>
    <property type="match status" value="1"/>
</dbReference>
<gene>
    <name evidence="7" type="ORF">K340107D12_10870</name>
</gene>
<dbReference type="InterPro" id="IPR051310">
    <property type="entry name" value="MCP_chemotaxis"/>
</dbReference>
<dbReference type="PROSITE" id="PS50111">
    <property type="entry name" value="CHEMOTAXIS_TRANSDUC_2"/>
    <property type="match status" value="1"/>
</dbReference>
<dbReference type="SUPFAM" id="SSF58104">
    <property type="entry name" value="Methyl-accepting chemotaxis protein (MCP) signaling domain"/>
    <property type="match status" value="1"/>
</dbReference>
<evidence type="ECO:0000259" key="6">
    <source>
        <dbReference type="PROSITE" id="PS50885"/>
    </source>
</evidence>
<name>A0ABQ0BP35_9FIRM</name>
<dbReference type="InterPro" id="IPR004089">
    <property type="entry name" value="MCPsignal_dom"/>
</dbReference>